<dbReference type="EMBL" id="KV419402">
    <property type="protein sequence ID" value="KZS95171.1"/>
    <property type="molecule type" value="Genomic_DNA"/>
</dbReference>
<keyword evidence="3" id="KW-1185">Reference proteome</keyword>
<feature type="compositionally biased region" description="Basic and acidic residues" evidence="1">
    <location>
        <begin position="45"/>
        <end position="84"/>
    </location>
</feature>
<name>A0A164WM42_9AGAM</name>
<evidence type="ECO:0000313" key="2">
    <source>
        <dbReference type="EMBL" id="KZS95171.1"/>
    </source>
</evidence>
<organism evidence="2 3">
    <name type="scientific">Sistotremastrum niveocremeum HHB9708</name>
    <dbReference type="NCBI Taxonomy" id="1314777"/>
    <lineage>
        <taxon>Eukaryota</taxon>
        <taxon>Fungi</taxon>
        <taxon>Dikarya</taxon>
        <taxon>Basidiomycota</taxon>
        <taxon>Agaricomycotina</taxon>
        <taxon>Agaricomycetes</taxon>
        <taxon>Sistotremastrales</taxon>
        <taxon>Sistotremastraceae</taxon>
        <taxon>Sertulicium</taxon>
        <taxon>Sertulicium niveocremeum</taxon>
    </lineage>
</organism>
<proteinExistence type="predicted"/>
<protein>
    <submittedName>
        <fullName evidence="2">Uncharacterized protein</fullName>
    </submittedName>
</protein>
<dbReference type="AlphaFoldDB" id="A0A164WM42"/>
<evidence type="ECO:0000313" key="3">
    <source>
        <dbReference type="Proteomes" id="UP000076722"/>
    </source>
</evidence>
<gene>
    <name evidence="2" type="ORF">SISNIDRAFT_452504</name>
</gene>
<evidence type="ECO:0000256" key="1">
    <source>
        <dbReference type="SAM" id="MobiDB-lite"/>
    </source>
</evidence>
<feature type="region of interest" description="Disordered" evidence="1">
    <location>
        <begin position="35"/>
        <end position="90"/>
    </location>
</feature>
<dbReference type="Proteomes" id="UP000076722">
    <property type="component" value="Unassembled WGS sequence"/>
</dbReference>
<sequence>MPYPCTSKKCEHGFRHATWSLRDTSCSQVQRSTTLPAFSLESSDSDEKSIRSLALDRKTAQKASDRRKTKPSHKDRSNHTKEGSIRAGGRLAPTHLLNQAIWVEEDRQRSLRVKDDAACEVCENMNSEEDRRYLADKVVDQSSSGAREVPLVHILRPGKSRPSGVVGDFEIIPYSKQVLELDYDIAGPSGVDQSEDDLDYTDWEDLDFEAPLRRATYAQIIQT</sequence>
<reference evidence="2 3" key="1">
    <citation type="journal article" date="2016" name="Mol. Biol. Evol.">
        <title>Comparative Genomics of Early-Diverging Mushroom-Forming Fungi Provides Insights into the Origins of Lignocellulose Decay Capabilities.</title>
        <authorList>
            <person name="Nagy L.G."/>
            <person name="Riley R."/>
            <person name="Tritt A."/>
            <person name="Adam C."/>
            <person name="Daum C."/>
            <person name="Floudas D."/>
            <person name="Sun H."/>
            <person name="Yadav J.S."/>
            <person name="Pangilinan J."/>
            <person name="Larsson K.H."/>
            <person name="Matsuura K."/>
            <person name="Barry K."/>
            <person name="Labutti K."/>
            <person name="Kuo R."/>
            <person name="Ohm R.A."/>
            <person name="Bhattacharya S.S."/>
            <person name="Shirouzu T."/>
            <person name="Yoshinaga Y."/>
            <person name="Martin F.M."/>
            <person name="Grigoriev I.V."/>
            <person name="Hibbett D.S."/>
        </authorList>
    </citation>
    <scope>NUCLEOTIDE SEQUENCE [LARGE SCALE GENOMIC DNA]</scope>
    <source>
        <strain evidence="2 3">HHB9708</strain>
    </source>
</reference>
<accession>A0A164WM42</accession>